<dbReference type="STRING" id="1352936.M878_08625"/>
<comment type="caution">
    <text evidence="6">The sequence shown here is derived from an EMBL/GenBank/DDBJ whole genome shotgun (WGS) entry which is preliminary data.</text>
</comment>
<dbReference type="Gene3D" id="1.10.1740.10">
    <property type="match status" value="1"/>
</dbReference>
<dbReference type="GO" id="GO:0003677">
    <property type="term" value="F:DNA binding"/>
    <property type="evidence" value="ECO:0007669"/>
    <property type="project" value="UniProtKB-KW"/>
</dbReference>
<keyword evidence="3" id="KW-0238">DNA-binding</keyword>
<evidence type="ECO:0000313" key="6">
    <source>
        <dbReference type="EMBL" id="EST34919.1"/>
    </source>
</evidence>
<keyword evidence="2" id="KW-0731">Sigma factor</keyword>
<dbReference type="Pfam" id="PF04542">
    <property type="entry name" value="Sigma70_r2"/>
    <property type="match status" value="1"/>
</dbReference>
<feature type="domain" description="RNA polymerase sigma-70 region 2" evidence="5">
    <location>
        <begin position="18"/>
        <end position="84"/>
    </location>
</feature>
<dbReference type="EMBL" id="AWQX01000066">
    <property type="protein sequence ID" value="EST34919.1"/>
    <property type="molecule type" value="Genomic_DNA"/>
</dbReference>
<dbReference type="PANTHER" id="PTHR43133">
    <property type="entry name" value="RNA POLYMERASE ECF-TYPE SIGMA FACTO"/>
    <property type="match status" value="1"/>
</dbReference>
<dbReference type="OrthoDB" id="9811152at2"/>
<dbReference type="InterPro" id="IPR007627">
    <property type="entry name" value="RNA_pol_sigma70_r2"/>
</dbReference>
<dbReference type="GO" id="GO:0016987">
    <property type="term" value="F:sigma factor activity"/>
    <property type="evidence" value="ECO:0007669"/>
    <property type="project" value="UniProtKB-KW"/>
</dbReference>
<dbReference type="InterPro" id="IPR013325">
    <property type="entry name" value="RNA_pol_sigma_r2"/>
</dbReference>
<dbReference type="InterPro" id="IPR039425">
    <property type="entry name" value="RNA_pol_sigma-70-like"/>
</dbReference>
<protein>
    <recommendedName>
        <fullName evidence="5">RNA polymerase sigma-70 region 2 domain-containing protein</fullName>
    </recommendedName>
</protein>
<name>V6L119_STRRC</name>
<evidence type="ECO:0000256" key="2">
    <source>
        <dbReference type="ARBA" id="ARBA00023082"/>
    </source>
</evidence>
<dbReference type="AlphaFoldDB" id="V6L119"/>
<dbReference type="PATRIC" id="fig|1352936.5.peg.1847"/>
<organism evidence="6 7">
    <name type="scientific">Streptomyces roseochromogenus subsp. oscitans DS 12.976</name>
    <dbReference type="NCBI Taxonomy" id="1352936"/>
    <lineage>
        <taxon>Bacteria</taxon>
        <taxon>Bacillati</taxon>
        <taxon>Actinomycetota</taxon>
        <taxon>Actinomycetes</taxon>
        <taxon>Kitasatosporales</taxon>
        <taxon>Streptomycetaceae</taxon>
        <taxon>Streptomyces</taxon>
    </lineage>
</organism>
<dbReference type="PANTHER" id="PTHR43133:SF52">
    <property type="entry name" value="ECF RNA POLYMERASE SIGMA FACTOR SIGL"/>
    <property type="match status" value="1"/>
</dbReference>
<evidence type="ECO:0000256" key="3">
    <source>
        <dbReference type="ARBA" id="ARBA00023125"/>
    </source>
</evidence>
<sequence length="150" mass="16793">MAIPSATLAREPLAKPHRRYAPLLLRAVTSRTGDFGRAEDLVQEMFPRARQHPEAFEGDADAALPWPLTVARRLTIDQHRMLSRRAQEAGGEEQVESHVHPVHPRENVPRACDVATHIRVPVGTVKSRSHYAIRTLRPVLGRHGFPPQCA</sequence>
<evidence type="ECO:0000313" key="7">
    <source>
        <dbReference type="Proteomes" id="UP000017984"/>
    </source>
</evidence>
<keyword evidence="4" id="KW-0804">Transcription</keyword>
<evidence type="ECO:0000256" key="1">
    <source>
        <dbReference type="ARBA" id="ARBA00023015"/>
    </source>
</evidence>
<gene>
    <name evidence="6" type="ORF">M878_08625</name>
</gene>
<reference evidence="6 7" key="1">
    <citation type="journal article" date="2014" name="Genome Announc.">
        <title>Draft Genome Sequence of Streptomyces roseochromogenes subsp. oscitans DS 12.976, Producer of the Aminocoumarin Antibiotic Clorobiocin.</title>
        <authorList>
            <person name="Ruckert C."/>
            <person name="Kalinowski J."/>
            <person name="Heide L."/>
            <person name="Apel A.K."/>
        </authorList>
    </citation>
    <scope>NUCLEOTIDE SEQUENCE [LARGE SCALE GENOMIC DNA]</scope>
    <source>
        <strain evidence="6 7">DS 12.976</strain>
    </source>
</reference>
<dbReference type="SUPFAM" id="SSF88946">
    <property type="entry name" value="Sigma2 domain of RNA polymerase sigma factors"/>
    <property type="match status" value="1"/>
</dbReference>
<evidence type="ECO:0000259" key="5">
    <source>
        <dbReference type="Pfam" id="PF04542"/>
    </source>
</evidence>
<accession>V6L119</accession>
<dbReference type="GO" id="GO:0006352">
    <property type="term" value="P:DNA-templated transcription initiation"/>
    <property type="evidence" value="ECO:0007669"/>
    <property type="project" value="InterPro"/>
</dbReference>
<dbReference type="RefSeq" id="WP_023545712.1">
    <property type="nucleotide sequence ID" value="NZ_CM002285.1"/>
</dbReference>
<keyword evidence="7" id="KW-1185">Reference proteome</keyword>
<dbReference type="Proteomes" id="UP000017984">
    <property type="component" value="Chromosome"/>
</dbReference>
<dbReference type="HOGENOM" id="CLU_1739545_0_0_11"/>
<keyword evidence="1" id="KW-0805">Transcription regulation</keyword>
<evidence type="ECO:0000256" key="4">
    <source>
        <dbReference type="ARBA" id="ARBA00023163"/>
    </source>
</evidence>
<proteinExistence type="predicted"/>